<dbReference type="SUPFAM" id="SSF46785">
    <property type="entry name" value="Winged helix' DNA-binding domain"/>
    <property type="match status" value="1"/>
</dbReference>
<dbReference type="RefSeq" id="WP_095044419.1">
    <property type="nucleotide sequence ID" value="NZ_LN890655.1"/>
</dbReference>
<dbReference type="InterPro" id="IPR015102">
    <property type="entry name" value="Tscrpt_reg_HTH_FeoC"/>
</dbReference>
<evidence type="ECO:0000313" key="2">
    <source>
        <dbReference type="EMBL" id="CUS05172.2"/>
    </source>
</evidence>
<protein>
    <recommendedName>
        <fullName evidence="1">Transcriptional regulator HTH-type FeoC domain-containing protein</fullName>
    </recommendedName>
</protein>
<name>A0A160T5Q8_9CHLR</name>
<keyword evidence="3" id="KW-1185">Reference proteome</keyword>
<dbReference type="InterPro" id="IPR036388">
    <property type="entry name" value="WH-like_DNA-bd_sf"/>
</dbReference>
<organism evidence="2 3">
    <name type="scientific">Candidatus Promineifilum breve</name>
    <dbReference type="NCBI Taxonomy" id="1806508"/>
    <lineage>
        <taxon>Bacteria</taxon>
        <taxon>Bacillati</taxon>
        <taxon>Chloroflexota</taxon>
        <taxon>Ardenticatenia</taxon>
        <taxon>Candidatus Promineifilales</taxon>
        <taxon>Candidatus Promineifilaceae</taxon>
        <taxon>Candidatus Promineifilum</taxon>
    </lineage>
</organism>
<dbReference type="Pfam" id="PF09012">
    <property type="entry name" value="FeoC"/>
    <property type="match status" value="1"/>
</dbReference>
<feature type="domain" description="Transcriptional regulator HTH-type FeoC" evidence="1">
    <location>
        <begin position="5"/>
        <end position="68"/>
    </location>
</feature>
<evidence type="ECO:0000313" key="3">
    <source>
        <dbReference type="Proteomes" id="UP000215027"/>
    </source>
</evidence>
<gene>
    <name evidence="2" type="ORF">CFX0092_A3294</name>
</gene>
<proteinExistence type="predicted"/>
<dbReference type="AlphaFoldDB" id="A0A160T5Q8"/>
<dbReference type="EMBL" id="LN890655">
    <property type="protein sequence ID" value="CUS05172.2"/>
    <property type="molecule type" value="Genomic_DNA"/>
</dbReference>
<reference evidence="2" key="1">
    <citation type="submission" date="2016-01" db="EMBL/GenBank/DDBJ databases">
        <authorList>
            <person name="Mcilroy J.S."/>
            <person name="Karst M S."/>
            <person name="Albertsen M."/>
        </authorList>
    </citation>
    <scope>NUCLEOTIDE SEQUENCE</scope>
    <source>
        <strain evidence="2">Cfx-K</strain>
    </source>
</reference>
<evidence type="ECO:0000259" key="1">
    <source>
        <dbReference type="Pfam" id="PF09012"/>
    </source>
</evidence>
<dbReference type="Proteomes" id="UP000215027">
    <property type="component" value="Chromosome I"/>
</dbReference>
<dbReference type="InterPro" id="IPR036390">
    <property type="entry name" value="WH_DNA-bd_sf"/>
</dbReference>
<accession>A0A160T5Q8</accession>
<dbReference type="OrthoDB" id="164796at2"/>
<sequence>MLRQVLQTVEAAEGPITLSELSRRLNIAPGALAGMLEHWAQRGRLTVDGGSACACADGGGCGSCSGAAVCPFMARLPRSFVAVQTIERRDAMD</sequence>
<dbReference type="KEGG" id="pbf:CFX0092_A3294"/>
<dbReference type="Gene3D" id="1.10.10.10">
    <property type="entry name" value="Winged helix-like DNA-binding domain superfamily/Winged helix DNA-binding domain"/>
    <property type="match status" value="1"/>
</dbReference>